<dbReference type="Pfam" id="PF00557">
    <property type="entry name" value="Peptidase_M24"/>
    <property type="match status" value="1"/>
</dbReference>
<evidence type="ECO:0000256" key="7">
    <source>
        <dbReference type="RuleBase" id="RU003653"/>
    </source>
</evidence>
<name>A0A917EP51_9MICC</name>
<evidence type="ECO:0000313" key="9">
    <source>
        <dbReference type="EMBL" id="GGE69759.1"/>
    </source>
</evidence>
<feature type="binding site" evidence="6">
    <location>
        <position position="190"/>
    </location>
    <ligand>
        <name>substrate</name>
    </ligand>
</feature>
<dbReference type="Gene3D" id="3.90.230.10">
    <property type="entry name" value="Creatinase/methionine aminopeptidase superfamily"/>
    <property type="match status" value="1"/>
</dbReference>
<dbReference type="InterPro" id="IPR036005">
    <property type="entry name" value="Creatinase/aminopeptidase-like"/>
</dbReference>
<organism evidence="9 10">
    <name type="scientific">Nesterenkonia cremea</name>
    <dbReference type="NCBI Taxonomy" id="1882340"/>
    <lineage>
        <taxon>Bacteria</taxon>
        <taxon>Bacillati</taxon>
        <taxon>Actinomycetota</taxon>
        <taxon>Actinomycetes</taxon>
        <taxon>Micrococcales</taxon>
        <taxon>Micrococcaceae</taxon>
        <taxon>Nesterenkonia</taxon>
    </lineage>
</organism>
<keyword evidence="5 6" id="KW-0378">Hydrolase</keyword>
<dbReference type="PANTHER" id="PTHR43330">
    <property type="entry name" value="METHIONINE AMINOPEPTIDASE"/>
    <property type="match status" value="1"/>
</dbReference>
<dbReference type="HAMAP" id="MF_01974">
    <property type="entry name" value="MetAP_1"/>
    <property type="match status" value="1"/>
</dbReference>
<comment type="similarity">
    <text evidence="6">Belongs to the peptidase M24A family. Methionine aminopeptidase type 1 subfamily.</text>
</comment>
<dbReference type="RefSeq" id="WP_188684557.1">
    <property type="nucleotide sequence ID" value="NZ_BMIS01000006.1"/>
</dbReference>
<evidence type="ECO:0000256" key="6">
    <source>
        <dbReference type="HAMAP-Rule" id="MF_01974"/>
    </source>
</evidence>
<feature type="binding site" evidence="6">
    <location>
        <position position="112"/>
    </location>
    <ligand>
        <name>a divalent metal cation</name>
        <dbReference type="ChEBI" id="CHEBI:60240"/>
        <label>1</label>
    </ligand>
</feature>
<dbReference type="InterPro" id="IPR000994">
    <property type="entry name" value="Pept_M24"/>
</dbReference>
<dbReference type="GO" id="GO:0006508">
    <property type="term" value="P:proteolysis"/>
    <property type="evidence" value="ECO:0007669"/>
    <property type="project" value="UniProtKB-KW"/>
</dbReference>
<evidence type="ECO:0000256" key="3">
    <source>
        <dbReference type="ARBA" id="ARBA00022670"/>
    </source>
</evidence>
<reference evidence="9" key="1">
    <citation type="journal article" date="2014" name="Int. J. Syst. Evol. Microbiol.">
        <title>Complete genome sequence of Corynebacterium casei LMG S-19264T (=DSM 44701T), isolated from a smear-ripened cheese.</title>
        <authorList>
            <consortium name="US DOE Joint Genome Institute (JGI-PGF)"/>
            <person name="Walter F."/>
            <person name="Albersmeier A."/>
            <person name="Kalinowski J."/>
            <person name="Ruckert C."/>
        </authorList>
    </citation>
    <scope>NUCLEOTIDE SEQUENCE</scope>
    <source>
        <strain evidence="9">CGMCC 1.15388</strain>
    </source>
</reference>
<dbReference type="PANTHER" id="PTHR43330:SF27">
    <property type="entry name" value="METHIONINE AMINOPEPTIDASE"/>
    <property type="match status" value="1"/>
</dbReference>
<dbReference type="GO" id="GO:0070006">
    <property type="term" value="F:metalloaminopeptidase activity"/>
    <property type="evidence" value="ECO:0007669"/>
    <property type="project" value="UniProtKB-UniRule"/>
</dbReference>
<dbReference type="CDD" id="cd01086">
    <property type="entry name" value="MetAP1"/>
    <property type="match status" value="1"/>
</dbReference>
<evidence type="ECO:0000256" key="5">
    <source>
        <dbReference type="ARBA" id="ARBA00022801"/>
    </source>
</evidence>
<evidence type="ECO:0000259" key="8">
    <source>
        <dbReference type="Pfam" id="PF00557"/>
    </source>
</evidence>
<feature type="binding site" evidence="6">
    <location>
        <position position="84"/>
    </location>
    <ligand>
        <name>substrate</name>
    </ligand>
</feature>
<feature type="domain" description="Peptidase M24" evidence="8">
    <location>
        <begin position="19"/>
        <end position="222"/>
    </location>
</feature>
<dbReference type="AlphaFoldDB" id="A0A917EP51"/>
<comment type="subunit">
    <text evidence="6">Monomer.</text>
</comment>
<comment type="function">
    <text evidence="1 6">Removes the N-terminal methionine from nascent proteins. The N-terminal methionine is often cleaved when the second residue in the primary sequence is small and uncharged (Met-Ala-, Cys, Gly, Pro, Ser, Thr, or Val). Requires deformylation of the N(alpha)-formylated initiator methionine before it can be hydrolyzed.</text>
</comment>
<dbReference type="PROSITE" id="PS00680">
    <property type="entry name" value="MAP_1"/>
    <property type="match status" value="1"/>
</dbReference>
<sequence length="282" mass="29730">MGVFSRGRVELKSAAQLSSMDAAGTILCEGLDAVIAAAAPGKTTGELNKLFADHLTERGAEPNFYGYHGFPGHICASVNEEVVHGIPGERVLQAGDVLKVDAGCIIEGWHSDSARTVILGSSEEGTADSEDERLSAITRGAMWQGIAAFAQAKHIGEIGEAIEDYVRSQPGKRLGILEDYVGHGIGSAMHMPPDVFNYSTDMKGTKIRPGMALAIEPMLTRGGIETDVLDDDWTVVTSDGSRASQWEHSVARHVGGVWVLSAPDGGASELEPLGVTPVPIGQ</sequence>
<feature type="binding site" evidence="6">
    <location>
        <position position="247"/>
    </location>
    <ligand>
        <name>a divalent metal cation</name>
        <dbReference type="ChEBI" id="CHEBI:60240"/>
        <label>2</label>
        <note>catalytic</note>
    </ligand>
</feature>
<keyword evidence="3 6" id="KW-0645">Protease</keyword>
<dbReference type="GO" id="GO:0004239">
    <property type="term" value="F:initiator methionyl aminopeptidase activity"/>
    <property type="evidence" value="ECO:0007669"/>
    <property type="project" value="UniProtKB-UniRule"/>
</dbReference>
<keyword evidence="4 6" id="KW-0479">Metal-binding</keyword>
<accession>A0A917EP51</accession>
<dbReference type="EC" id="3.4.11.18" evidence="6 7"/>
<feature type="binding site" evidence="6">
    <location>
        <position position="101"/>
    </location>
    <ligand>
        <name>a divalent metal cation</name>
        <dbReference type="ChEBI" id="CHEBI:60240"/>
        <label>1</label>
    </ligand>
</feature>
<feature type="binding site" evidence="6">
    <location>
        <position position="183"/>
    </location>
    <ligand>
        <name>a divalent metal cation</name>
        <dbReference type="ChEBI" id="CHEBI:60240"/>
        <label>2</label>
        <note>catalytic</note>
    </ligand>
</feature>
<dbReference type="EMBL" id="BMIS01000006">
    <property type="protein sequence ID" value="GGE69759.1"/>
    <property type="molecule type" value="Genomic_DNA"/>
</dbReference>
<dbReference type="SUPFAM" id="SSF55920">
    <property type="entry name" value="Creatinase/aminopeptidase"/>
    <property type="match status" value="1"/>
</dbReference>
<comment type="caution">
    <text evidence="9">The sequence shown here is derived from an EMBL/GenBank/DDBJ whole genome shotgun (WGS) entry which is preliminary data.</text>
</comment>
<dbReference type="NCBIfam" id="TIGR00500">
    <property type="entry name" value="met_pdase_I"/>
    <property type="match status" value="1"/>
</dbReference>
<keyword evidence="10" id="KW-1185">Reference proteome</keyword>
<dbReference type="Proteomes" id="UP000633136">
    <property type="component" value="Unassembled WGS sequence"/>
</dbReference>
<feature type="binding site" evidence="6">
    <location>
        <position position="247"/>
    </location>
    <ligand>
        <name>a divalent metal cation</name>
        <dbReference type="ChEBI" id="CHEBI:60240"/>
        <label>1</label>
    </ligand>
</feature>
<keyword evidence="2 6" id="KW-0031">Aminopeptidase</keyword>
<protein>
    <recommendedName>
        <fullName evidence="6 7">Methionine aminopeptidase</fullName>
        <shortName evidence="6">MAP</shortName>
        <shortName evidence="6">MetAP</shortName>
        <ecNumber evidence="6 7">3.4.11.18</ecNumber>
    </recommendedName>
    <alternativeName>
        <fullName evidence="6">Peptidase M</fullName>
    </alternativeName>
</protein>
<dbReference type="InterPro" id="IPR001714">
    <property type="entry name" value="Pept_M24_MAP"/>
</dbReference>
<evidence type="ECO:0000256" key="4">
    <source>
        <dbReference type="ARBA" id="ARBA00022723"/>
    </source>
</evidence>
<reference evidence="9" key="2">
    <citation type="submission" date="2020-09" db="EMBL/GenBank/DDBJ databases">
        <authorList>
            <person name="Sun Q."/>
            <person name="Zhou Y."/>
        </authorList>
    </citation>
    <scope>NUCLEOTIDE SEQUENCE</scope>
    <source>
        <strain evidence="9">CGMCC 1.15388</strain>
    </source>
</reference>
<dbReference type="InterPro" id="IPR002467">
    <property type="entry name" value="Pept_M24A_MAP1"/>
</dbReference>
<dbReference type="GO" id="GO:0005829">
    <property type="term" value="C:cytosol"/>
    <property type="evidence" value="ECO:0007669"/>
    <property type="project" value="TreeGrafter"/>
</dbReference>
<comment type="catalytic activity">
    <reaction evidence="6 7">
        <text>Release of N-terminal amino acids, preferentially methionine, from peptides and arylamides.</text>
        <dbReference type="EC" id="3.4.11.18"/>
    </reaction>
</comment>
<evidence type="ECO:0000256" key="1">
    <source>
        <dbReference type="ARBA" id="ARBA00002521"/>
    </source>
</evidence>
<gene>
    <name evidence="6 9" type="primary">map</name>
    <name evidence="9" type="ORF">GCM10011401_16420</name>
</gene>
<feature type="binding site" evidence="6">
    <location>
        <position position="216"/>
    </location>
    <ligand>
        <name>a divalent metal cation</name>
        <dbReference type="ChEBI" id="CHEBI:60240"/>
        <label>2</label>
        <note>catalytic</note>
    </ligand>
</feature>
<comment type="cofactor">
    <cofactor evidence="6">
        <name>Co(2+)</name>
        <dbReference type="ChEBI" id="CHEBI:48828"/>
    </cofactor>
    <cofactor evidence="6">
        <name>Zn(2+)</name>
        <dbReference type="ChEBI" id="CHEBI:29105"/>
    </cofactor>
    <cofactor evidence="6">
        <name>Mn(2+)</name>
        <dbReference type="ChEBI" id="CHEBI:29035"/>
    </cofactor>
    <cofactor evidence="6">
        <name>Fe(2+)</name>
        <dbReference type="ChEBI" id="CHEBI:29033"/>
    </cofactor>
    <text evidence="6">Binds 2 divalent metal cations per subunit. Has a high-affinity and a low affinity metal-binding site. The true nature of the physiological cofactor is under debate. The enzyme is active with cobalt, zinc, manganese or divalent iron ions. Most likely, methionine aminopeptidases function as mononuclear Fe(2+)-metalloproteases under physiological conditions, and the catalytically relevant metal-binding site has been assigned to the histidine-containing high-affinity site.</text>
</comment>
<proteinExistence type="inferred from homology"/>
<evidence type="ECO:0000313" key="10">
    <source>
        <dbReference type="Proteomes" id="UP000633136"/>
    </source>
</evidence>
<evidence type="ECO:0000256" key="2">
    <source>
        <dbReference type="ARBA" id="ARBA00022438"/>
    </source>
</evidence>
<feature type="binding site" evidence="6">
    <location>
        <position position="112"/>
    </location>
    <ligand>
        <name>a divalent metal cation</name>
        <dbReference type="ChEBI" id="CHEBI:60240"/>
        <label>2</label>
        <note>catalytic</note>
    </ligand>
</feature>
<dbReference type="PRINTS" id="PR00599">
    <property type="entry name" value="MAPEPTIDASE"/>
</dbReference>
<dbReference type="GO" id="GO:0046872">
    <property type="term" value="F:metal ion binding"/>
    <property type="evidence" value="ECO:0007669"/>
    <property type="project" value="UniProtKB-UniRule"/>
</dbReference>